<dbReference type="EMBL" id="VXIV02001931">
    <property type="protein sequence ID" value="KAF6028622.1"/>
    <property type="molecule type" value="Genomic_DNA"/>
</dbReference>
<keyword evidence="5" id="KW-0735">Signal-anchor</keyword>
<keyword evidence="7" id="KW-0333">Golgi apparatus</keyword>
<keyword evidence="4" id="KW-0812">Transmembrane</keyword>
<evidence type="ECO:0000313" key="11">
    <source>
        <dbReference type="Proteomes" id="UP000593567"/>
    </source>
</evidence>
<dbReference type="AlphaFoldDB" id="A0A7J7JQI2"/>
<dbReference type="OrthoDB" id="514299at2759"/>
<evidence type="ECO:0000256" key="9">
    <source>
        <dbReference type="ARBA" id="ARBA00023180"/>
    </source>
</evidence>
<dbReference type="Gene3D" id="3.40.50.300">
    <property type="entry name" value="P-loop containing nucleotide triphosphate hydrolases"/>
    <property type="match status" value="1"/>
</dbReference>
<gene>
    <name evidence="10" type="ORF">EB796_013076</name>
</gene>
<accession>A0A7J7JQI2</accession>
<reference evidence="10" key="1">
    <citation type="submission" date="2020-06" db="EMBL/GenBank/DDBJ databases">
        <title>Draft genome of Bugula neritina, a colonial animal packing powerful symbionts and potential medicines.</title>
        <authorList>
            <person name="Rayko M."/>
        </authorList>
    </citation>
    <scope>NUCLEOTIDE SEQUENCE [LARGE SCALE GENOMIC DNA]</scope>
    <source>
        <strain evidence="10">Kwan_BN1</strain>
    </source>
</reference>
<keyword evidence="9" id="KW-0325">Glycoprotein</keyword>
<dbReference type="Pfam" id="PF06990">
    <property type="entry name" value="Gal-3-0_sulfotr"/>
    <property type="match status" value="1"/>
</dbReference>
<dbReference type="InterPro" id="IPR027417">
    <property type="entry name" value="P-loop_NTPase"/>
</dbReference>
<protein>
    <submittedName>
        <fullName evidence="10">Uncharacterized protein</fullName>
    </submittedName>
</protein>
<keyword evidence="3" id="KW-0808">Transferase</keyword>
<evidence type="ECO:0000256" key="3">
    <source>
        <dbReference type="ARBA" id="ARBA00022679"/>
    </source>
</evidence>
<dbReference type="Proteomes" id="UP000593567">
    <property type="component" value="Unassembled WGS sequence"/>
</dbReference>
<proteinExistence type="inferred from homology"/>
<evidence type="ECO:0000256" key="6">
    <source>
        <dbReference type="ARBA" id="ARBA00022989"/>
    </source>
</evidence>
<dbReference type="InterPro" id="IPR009729">
    <property type="entry name" value="Gal-3-0_sulfotransfrase"/>
</dbReference>
<sequence>MKYSRDKDAKSQVYSSKLCLGKKNAVCDGENWENWNIYLVRSPIQIFWQIGPKKIDRADVLIHHARYNRSIFDRHIQKDFKLIVPVREPTSWIKSAIKYYSNNIGINGRDPNKIIRDDNILFKNRTARHAGLVNWFHIPFLQWLGFDYNQRKNMTAIKEFIKDAVSRIDLPILNEKFDASLIILKKRFCWEYSDIFYVSQNKGSSSTLSLSEDSIKKVLSKEVNLGDKMLYDAVSKLWWSQPELKETGFWKEVAYFTQLNIRVTSQICLDTIKSQKPFTVEATQYHPQFVLTPTLCRDIMYFTLLDGQDSSTDI</sequence>
<comment type="caution">
    <text evidence="10">The sequence shown here is derived from an EMBL/GenBank/DDBJ whole genome shotgun (WGS) entry which is preliminary data.</text>
</comment>
<dbReference type="GO" id="GO:0000139">
    <property type="term" value="C:Golgi membrane"/>
    <property type="evidence" value="ECO:0007669"/>
    <property type="project" value="UniProtKB-SubCell"/>
</dbReference>
<dbReference type="GO" id="GO:0001733">
    <property type="term" value="F:galactosylceramide sulfotransferase activity"/>
    <property type="evidence" value="ECO:0007669"/>
    <property type="project" value="InterPro"/>
</dbReference>
<comment type="subcellular location">
    <subcellularLocation>
        <location evidence="1">Golgi apparatus membrane</location>
        <topology evidence="1">Single-pass type II membrane protein</topology>
    </subcellularLocation>
</comment>
<evidence type="ECO:0000256" key="7">
    <source>
        <dbReference type="ARBA" id="ARBA00023034"/>
    </source>
</evidence>
<keyword evidence="6" id="KW-1133">Transmembrane helix</keyword>
<evidence type="ECO:0000256" key="1">
    <source>
        <dbReference type="ARBA" id="ARBA00004323"/>
    </source>
</evidence>
<comment type="similarity">
    <text evidence="2">Belongs to the galactose-3-O-sulfotransferase family.</text>
</comment>
<evidence type="ECO:0000313" key="10">
    <source>
        <dbReference type="EMBL" id="KAF6028622.1"/>
    </source>
</evidence>
<evidence type="ECO:0000256" key="8">
    <source>
        <dbReference type="ARBA" id="ARBA00023136"/>
    </source>
</evidence>
<dbReference type="PANTHER" id="PTHR14647:SF87">
    <property type="entry name" value="PUTATIVE-RELATED"/>
    <property type="match status" value="1"/>
</dbReference>
<keyword evidence="8" id="KW-0472">Membrane</keyword>
<evidence type="ECO:0000256" key="4">
    <source>
        <dbReference type="ARBA" id="ARBA00022692"/>
    </source>
</evidence>
<keyword evidence="11" id="KW-1185">Reference proteome</keyword>
<evidence type="ECO:0000256" key="5">
    <source>
        <dbReference type="ARBA" id="ARBA00022968"/>
    </source>
</evidence>
<evidence type="ECO:0000256" key="2">
    <source>
        <dbReference type="ARBA" id="ARBA00008124"/>
    </source>
</evidence>
<dbReference type="GO" id="GO:0009247">
    <property type="term" value="P:glycolipid biosynthetic process"/>
    <property type="evidence" value="ECO:0007669"/>
    <property type="project" value="InterPro"/>
</dbReference>
<dbReference type="PANTHER" id="PTHR14647">
    <property type="entry name" value="GALACTOSE-3-O-SULFOTRANSFERASE"/>
    <property type="match status" value="1"/>
</dbReference>
<organism evidence="10 11">
    <name type="scientific">Bugula neritina</name>
    <name type="common">Brown bryozoan</name>
    <name type="synonym">Sertularia neritina</name>
    <dbReference type="NCBI Taxonomy" id="10212"/>
    <lineage>
        <taxon>Eukaryota</taxon>
        <taxon>Metazoa</taxon>
        <taxon>Spiralia</taxon>
        <taxon>Lophotrochozoa</taxon>
        <taxon>Bryozoa</taxon>
        <taxon>Gymnolaemata</taxon>
        <taxon>Cheilostomatida</taxon>
        <taxon>Flustrina</taxon>
        <taxon>Buguloidea</taxon>
        <taxon>Bugulidae</taxon>
        <taxon>Bugula</taxon>
    </lineage>
</organism>
<name>A0A7J7JQI2_BUGNE</name>